<evidence type="ECO:0000259" key="4">
    <source>
        <dbReference type="PROSITE" id="PS50937"/>
    </source>
</evidence>
<dbReference type="NCBIfam" id="NF047375">
    <property type="entry name" value="HeatShock_HspR"/>
    <property type="match status" value="1"/>
</dbReference>
<dbReference type="FunFam" id="1.10.1660.10:FF:000008">
    <property type="entry name" value="Heat shock transcriptional regulator"/>
    <property type="match status" value="1"/>
</dbReference>
<dbReference type="PANTHER" id="PTHR30204">
    <property type="entry name" value="REDOX-CYCLING DRUG-SENSING TRANSCRIPTIONAL ACTIVATOR SOXR"/>
    <property type="match status" value="1"/>
</dbReference>
<protein>
    <submittedName>
        <fullName evidence="5">Heat shock protein transcriptional repressor HspR (MerR family)</fullName>
    </submittedName>
</protein>
<keyword evidence="5" id="KW-0346">Stress response</keyword>
<evidence type="ECO:0000256" key="2">
    <source>
        <dbReference type="SAM" id="Coils"/>
    </source>
</evidence>
<dbReference type="EMBL" id="CP000325">
    <property type="protein sequence ID" value="ABL03273.1"/>
    <property type="molecule type" value="Genomic_DNA"/>
</dbReference>
<dbReference type="Proteomes" id="UP000000765">
    <property type="component" value="Chromosome"/>
</dbReference>
<dbReference type="InterPro" id="IPR009061">
    <property type="entry name" value="DNA-bd_dom_put_sf"/>
</dbReference>
<evidence type="ECO:0000256" key="1">
    <source>
        <dbReference type="ARBA" id="ARBA00023125"/>
    </source>
</evidence>
<proteinExistence type="predicted"/>
<reference evidence="5 6" key="1">
    <citation type="journal article" date="2007" name="Genome Res.">
        <title>Reductive evolution and niche adaptation inferred from the genome of Mycobacterium ulcerans, the causative agent of Buruli ulcer.</title>
        <authorList>
            <person name="Stinear T.P."/>
            <person name="Seemann T."/>
            <person name="Pidot S."/>
            <person name="Frigui W."/>
            <person name="Reysset G."/>
            <person name="Garnier T."/>
            <person name="Meurice G."/>
            <person name="Simon D."/>
            <person name="Bouchier C."/>
            <person name="Ma L."/>
            <person name="Tichit M."/>
            <person name="Porter J.L."/>
            <person name="Ryan J."/>
            <person name="Johnson P.D."/>
            <person name="Davies J.K."/>
            <person name="Jenkin G.A."/>
            <person name="Small P.L."/>
            <person name="Jones L.M."/>
            <person name="Tekaia F."/>
            <person name="Laval F."/>
            <person name="Daffe M."/>
            <person name="Parkhill J."/>
            <person name="Cole S.T."/>
        </authorList>
    </citation>
    <scope>NUCLEOTIDE SEQUENCE [LARGE SCALE GENOMIC DNA]</scope>
    <source>
        <strain evidence="5 6">Agy99</strain>
    </source>
</reference>
<dbReference type="InterPro" id="IPR000551">
    <property type="entry name" value="MerR-type_HTH_dom"/>
</dbReference>
<organism evidence="5 6">
    <name type="scientific">Mycobacterium ulcerans (strain Agy99)</name>
    <dbReference type="NCBI Taxonomy" id="362242"/>
    <lineage>
        <taxon>Bacteria</taxon>
        <taxon>Bacillati</taxon>
        <taxon>Actinomycetota</taxon>
        <taxon>Actinomycetes</taxon>
        <taxon>Mycobacteriales</taxon>
        <taxon>Mycobacteriaceae</taxon>
        <taxon>Mycobacterium</taxon>
        <taxon>Mycobacterium ulcerans group</taxon>
    </lineage>
</organism>
<dbReference type="SUPFAM" id="SSF46955">
    <property type="entry name" value="Putative DNA-binding domain"/>
    <property type="match status" value="1"/>
</dbReference>
<evidence type="ECO:0000256" key="3">
    <source>
        <dbReference type="SAM" id="MobiDB-lite"/>
    </source>
</evidence>
<dbReference type="Pfam" id="PF13411">
    <property type="entry name" value="MerR_1"/>
    <property type="match status" value="1"/>
</dbReference>
<evidence type="ECO:0000313" key="5">
    <source>
        <dbReference type="EMBL" id="ABL03273.1"/>
    </source>
</evidence>
<evidence type="ECO:0000313" key="6">
    <source>
        <dbReference type="Proteomes" id="UP000000765"/>
    </source>
</evidence>
<dbReference type="GO" id="GO:0003700">
    <property type="term" value="F:DNA-binding transcription factor activity"/>
    <property type="evidence" value="ECO:0007669"/>
    <property type="project" value="InterPro"/>
</dbReference>
<feature type="domain" description="HTH merR-type" evidence="4">
    <location>
        <begin position="12"/>
        <end position="81"/>
    </location>
</feature>
<gene>
    <name evidence="5" type="primary">hspR</name>
    <name evidence="5" type="ordered locus">MUL_0596</name>
</gene>
<dbReference type="PROSITE" id="PS50937">
    <property type="entry name" value="HTH_MERR_2"/>
    <property type="match status" value="1"/>
</dbReference>
<accession>A0PLQ4</accession>
<keyword evidence="1" id="KW-0238">DNA-binding</keyword>
<dbReference type="AlphaFoldDB" id="A0PLQ4"/>
<dbReference type="eggNOG" id="COG0789">
    <property type="taxonomic scope" value="Bacteria"/>
</dbReference>
<dbReference type="GO" id="GO:0003677">
    <property type="term" value="F:DNA binding"/>
    <property type="evidence" value="ECO:0007669"/>
    <property type="project" value="UniProtKB-KW"/>
</dbReference>
<sequence>MAKNSREGEARTFLISVAAELAGMHAQTLRTYDRLGLVSPRRTSGGGRRYSEHDVNLLRQVQQLSQEEGVNLAGIKRIIELTNQVEALQSRLQEMADELETMRAKQRREVALVPRSTALVVWQRAGPAEPAFRHTPPGYGPVPVLKNPERLDPVLKKPEM</sequence>
<feature type="region of interest" description="Disordered" evidence="3">
    <location>
        <begin position="130"/>
        <end position="160"/>
    </location>
</feature>
<dbReference type="InterPro" id="IPR047057">
    <property type="entry name" value="MerR_fam"/>
</dbReference>
<feature type="compositionally biased region" description="Basic and acidic residues" evidence="3">
    <location>
        <begin position="147"/>
        <end position="160"/>
    </location>
</feature>
<dbReference type="CDD" id="cd01279">
    <property type="entry name" value="HTH_HspR-like"/>
    <property type="match status" value="1"/>
</dbReference>
<dbReference type="SMART" id="SM00422">
    <property type="entry name" value="HTH_MERR"/>
    <property type="match status" value="1"/>
</dbReference>
<dbReference type="HOGENOM" id="CLU_060077_7_1_11"/>
<keyword evidence="2" id="KW-0175">Coiled coil</keyword>
<dbReference type="Gene3D" id="1.10.1660.10">
    <property type="match status" value="1"/>
</dbReference>
<dbReference type="PANTHER" id="PTHR30204:SF58">
    <property type="entry name" value="HTH-TYPE TRANSCRIPTIONAL REGULATOR YFMP"/>
    <property type="match status" value="1"/>
</dbReference>
<dbReference type="KEGG" id="mul:MUL_0596"/>
<name>A0PLQ4_MYCUA</name>
<feature type="coiled-coil region" evidence="2">
    <location>
        <begin position="78"/>
        <end position="109"/>
    </location>
</feature>